<name>A0A0D5CG26_9MICO</name>
<feature type="transmembrane region" description="Helical" evidence="1">
    <location>
        <begin position="292"/>
        <end position="313"/>
    </location>
</feature>
<dbReference type="Proteomes" id="UP000266634">
    <property type="component" value="Unassembled WGS sequence"/>
</dbReference>
<gene>
    <name evidence="4" type="ORF">DZF93_01410</name>
    <name evidence="3" type="ORF">VO01_05335</name>
</gene>
<reference evidence="4 6" key="2">
    <citation type="submission" date="2018-08" db="EMBL/GenBank/DDBJ databases">
        <title>Genome Sequence of Clavibacter michiganensis Subspecies type strains, and the Atypical Peach-Colored Strains Isolated from Tomato.</title>
        <authorList>
            <person name="Osdaghi E."/>
            <person name="Portier P."/>
            <person name="Briand M."/>
            <person name="Jacques M.-A."/>
        </authorList>
    </citation>
    <scope>NUCLEOTIDE SEQUENCE [LARGE SCALE GENOMIC DNA]</scope>
    <source>
        <strain evidence="4 6">CFBP 6488</strain>
    </source>
</reference>
<dbReference type="AlphaFoldDB" id="A0A0D5CG26"/>
<evidence type="ECO:0000313" key="6">
    <source>
        <dbReference type="Proteomes" id="UP000266634"/>
    </source>
</evidence>
<evidence type="ECO:0000259" key="2">
    <source>
        <dbReference type="Pfam" id="PF00535"/>
    </source>
</evidence>
<dbReference type="Pfam" id="PF00535">
    <property type="entry name" value="Glycos_transf_2"/>
    <property type="match status" value="1"/>
</dbReference>
<dbReference type="InterPro" id="IPR001173">
    <property type="entry name" value="Glyco_trans_2-like"/>
</dbReference>
<keyword evidence="1" id="KW-0812">Transmembrane</keyword>
<dbReference type="GO" id="GO:0016740">
    <property type="term" value="F:transferase activity"/>
    <property type="evidence" value="ECO:0007669"/>
    <property type="project" value="UniProtKB-KW"/>
</dbReference>
<dbReference type="Proteomes" id="UP000032604">
    <property type="component" value="Chromosome"/>
</dbReference>
<accession>A0A0D5CG26</accession>
<dbReference type="RefSeq" id="WP_045527375.1">
    <property type="nucleotide sequence ID" value="NZ_CP011043.1"/>
</dbReference>
<dbReference type="PANTHER" id="PTHR43685:SF2">
    <property type="entry name" value="GLYCOSYLTRANSFERASE 2-LIKE DOMAIN-CONTAINING PROTEIN"/>
    <property type="match status" value="1"/>
</dbReference>
<evidence type="ECO:0000313" key="5">
    <source>
        <dbReference type="Proteomes" id="UP000032604"/>
    </source>
</evidence>
<keyword evidence="1" id="KW-1133">Transmembrane helix</keyword>
<feature type="transmembrane region" description="Helical" evidence="1">
    <location>
        <begin position="258"/>
        <end position="286"/>
    </location>
</feature>
<dbReference type="InterPro" id="IPR029044">
    <property type="entry name" value="Nucleotide-diphossugar_trans"/>
</dbReference>
<dbReference type="KEGG" id="cmh:VO01_05335"/>
<feature type="transmembrane region" description="Helical" evidence="1">
    <location>
        <begin position="325"/>
        <end position="345"/>
    </location>
</feature>
<dbReference type="PANTHER" id="PTHR43685">
    <property type="entry name" value="GLYCOSYLTRANSFERASE"/>
    <property type="match status" value="1"/>
</dbReference>
<dbReference type="PATRIC" id="fig|33014.5.peg.1112"/>
<dbReference type="SUPFAM" id="SSF53448">
    <property type="entry name" value="Nucleotide-diphospho-sugar transferases"/>
    <property type="match status" value="1"/>
</dbReference>
<dbReference type="EMBL" id="CP011043">
    <property type="protein sequence ID" value="AJW78628.1"/>
    <property type="molecule type" value="Genomic_DNA"/>
</dbReference>
<reference evidence="3 5" key="1">
    <citation type="journal article" date="2015" name="Genome Announc.">
        <title>Complete Genome Sequence of Clavibacter michiganensis subsp. insidiosus R1-1 Using PacBio Single-Molecule Real-Time Technology.</title>
        <authorList>
            <person name="Lu Y."/>
            <person name="Samac D.A."/>
            <person name="Glazebrook J."/>
            <person name="Ishimaru C.A."/>
        </authorList>
    </citation>
    <scope>NUCLEOTIDE SEQUENCE [LARGE SCALE GENOMIC DNA]</scope>
    <source>
        <strain evidence="3 5">R1-1</strain>
    </source>
</reference>
<evidence type="ECO:0000313" key="4">
    <source>
        <dbReference type="EMBL" id="RIJ44803.1"/>
    </source>
</evidence>
<dbReference type="EMBL" id="QWEA01000018">
    <property type="protein sequence ID" value="RIJ44803.1"/>
    <property type="molecule type" value="Genomic_DNA"/>
</dbReference>
<keyword evidence="3" id="KW-0808">Transferase</keyword>
<sequence>MAHYPRRDPVAGSTGDLPAVSYVMPILNEAAHVRAAVDSMMQQDYAGDFEVVLALGPSTDGTTEVVREMARADPRITSVDNPTGSTPGGLNAAIRATRHPVVIRVDAHSLLPRDYTRIAVETLQATGADNVGGLMSAEGRTPFEKAVARAYGARVGLGGTAHHVGGKEGPAETAYLGAFRRERLVEVGLFDEGVRRGQDWELNRRLRQSGGLVWFTPRMKVTYRPRSTFRSLIRQFFATGLWRGELARRFTRQNSVRYFVPPVAVGGVAAGLLLGTAGLVGAALGMPGLRRLVGAFVVPGVYVGFVLVSTVSVASRDGAATMLRFAAVLPSIHFSWGTGFVLGFLELTDDLDGHTGR</sequence>
<proteinExistence type="predicted"/>
<dbReference type="Gene3D" id="3.90.550.10">
    <property type="entry name" value="Spore Coat Polysaccharide Biosynthesis Protein SpsA, Chain A"/>
    <property type="match status" value="1"/>
</dbReference>
<dbReference type="CDD" id="cd02525">
    <property type="entry name" value="Succinoglycan_BP_ExoA"/>
    <property type="match status" value="1"/>
</dbReference>
<dbReference type="InterPro" id="IPR050834">
    <property type="entry name" value="Glycosyltransf_2"/>
</dbReference>
<evidence type="ECO:0000256" key="1">
    <source>
        <dbReference type="SAM" id="Phobius"/>
    </source>
</evidence>
<evidence type="ECO:0000313" key="3">
    <source>
        <dbReference type="EMBL" id="AJW78628.1"/>
    </source>
</evidence>
<dbReference type="OrthoDB" id="1757142at2"/>
<feature type="domain" description="Glycosyltransferase 2-like" evidence="2">
    <location>
        <begin position="21"/>
        <end position="178"/>
    </location>
</feature>
<keyword evidence="1" id="KW-0472">Membrane</keyword>
<organism evidence="3 5">
    <name type="scientific">Clavibacter michiganensis subsp. insidiosus</name>
    <dbReference type="NCBI Taxonomy" id="33014"/>
    <lineage>
        <taxon>Bacteria</taxon>
        <taxon>Bacillati</taxon>
        <taxon>Actinomycetota</taxon>
        <taxon>Actinomycetes</taxon>
        <taxon>Micrococcales</taxon>
        <taxon>Microbacteriaceae</taxon>
        <taxon>Clavibacter</taxon>
    </lineage>
</organism>
<dbReference type="HOGENOM" id="CLU_025996_19_0_11"/>
<protein>
    <submittedName>
        <fullName evidence="3">Glycosyl transferase family 2</fullName>
    </submittedName>
    <submittedName>
        <fullName evidence="4">Glycosyltransferase family 2 protein</fullName>
    </submittedName>
</protein>